<gene>
    <name evidence="1" type="ORF">F3Y22_tig00110814pilonHSYRG00162</name>
</gene>
<name>A0A6A2ZNG1_HIBSY</name>
<dbReference type="AlphaFoldDB" id="A0A6A2ZNG1"/>
<evidence type="ECO:0000313" key="2">
    <source>
        <dbReference type="Proteomes" id="UP000436088"/>
    </source>
</evidence>
<protein>
    <submittedName>
        <fullName evidence="1">Uncharacterized protein</fullName>
    </submittedName>
</protein>
<proteinExistence type="predicted"/>
<accession>A0A6A2ZNG1</accession>
<organism evidence="1 2">
    <name type="scientific">Hibiscus syriacus</name>
    <name type="common">Rose of Sharon</name>
    <dbReference type="NCBI Taxonomy" id="106335"/>
    <lineage>
        <taxon>Eukaryota</taxon>
        <taxon>Viridiplantae</taxon>
        <taxon>Streptophyta</taxon>
        <taxon>Embryophyta</taxon>
        <taxon>Tracheophyta</taxon>
        <taxon>Spermatophyta</taxon>
        <taxon>Magnoliopsida</taxon>
        <taxon>eudicotyledons</taxon>
        <taxon>Gunneridae</taxon>
        <taxon>Pentapetalae</taxon>
        <taxon>rosids</taxon>
        <taxon>malvids</taxon>
        <taxon>Malvales</taxon>
        <taxon>Malvaceae</taxon>
        <taxon>Malvoideae</taxon>
        <taxon>Hibiscus</taxon>
    </lineage>
</organism>
<keyword evidence="2" id="KW-1185">Reference proteome</keyword>
<comment type="caution">
    <text evidence="1">The sequence shown here is derived from an EMBL/GenBank/DDBJ whole genome shotgun (WGS) entry which is preliminary data.</text>
</comment>
<evidence type="ECO:0000313" key="1">
    <source>
        <dbReference type="EMBL" id="KAE8693260.1"/>
    </source>
</evidence>
<dbReference type="Proteomes" id="UP000436088">
    <property type="component" value="Unassembled WGS sequence"/>
</dbReference>
<dbReference type="EMBL" id="VEPZ02001121">
    <property type="protein sequence ID" value="KAE8693260.1"/>
    <property type="molecule type" value="Genomic_DNA"/>
</dbReference>
<reference evidence="1" key="1">
    <citation type="submission" date="2019-09" db="EMBL/GenBank/DDBJ databases">
        <title>Draft genome information of white flower Hibiscus syriacus.</title>
        <authorList>
            <person name="Kim Y.-M."/>
        </authorList>
    </citation>
    <scope>NUCLEOTIDE SEQUENCE [LARGE SCALE GENOMIC DNA]</scope>
    <source>
        <strain evidence="1">YM2019G1</strain>
    </source>
</reference>
<sequence>MSGITVDASNLEDLVDQHPILSDFLPQNLGGNSRYDQRFLAMVSPINRAFINHVVDGCSLSAILLAL</sequence>